<organism evidence="2">
    <name type="scientific">freshwater metagenome</name>
    <dbReference type="NCBI Taxonomy" id="449393"/>
    <lineage>
        <taxon>unclassified sequences</taxon>
        <taxon>metagenomes</taxon>
        <taxon>ecological metagenomes</taxon>
    </lineage>
</organism>
<dbReference type="SUPFAM" id="SSF53335">
    <property type="entry name" value="S-adenosyl-L-methionine-dependent methyltransferases"/>
    <property type="match status" value="1"/>
</dbReference>
<dbReference type="PANTHER" id="PTHR43464:SF92">
    <property type="entry name" value="SLR1071 PROTEIN"/>
    <property type="match status" value="1"/>
</dbReference>
<dbReference type="PANTHER" id="PTHR43464">
    <property type="entry name" value="METHYLTRANSFERASE"/>
    <property type="match status" value="1"/>
</dbReference>
<reference evidence="2" key="1">
    <citation type="submission" date="2020-05" db="EMBL/GenBank/DDBJ databases">
        <authorList>
            <person name="Chiriac C."/>
            <person name="Salcher M."/>
            <person name="Ghai R."/>
            <person name="Kavagutti S V."/>
        </authorList>
    </citation>
    <scope>NUCLEOTIDE SEQUENCE</scope>
</reference>
<dbReference type="InterPro" id="IPR041698">
    <property type="entry name" value="Methyltransf_25"/>
</dbReference>
<proteinExistence type="predicted"/>
<dbReference type="AlphaFoldDB" id="A0A6J7LN84"/>
<sequence>MWHAVDVASPSADVAAERPFYDRHVDAYDALVSDPVEPWVEAVDASLRAAGFSNAQVLDAGCGTGRHAAALIERGHHVTLLDASEALIAIARKRCPHAPAVVTDLCEPAVAGTFDAVIARGVLNDLLTDDERSNALDAFARLTRSGGVLVLDVREASTSQERADGLWRTAEVDLTDSSQLRFVSRPTWNDGRIVVEERYELTSGHDGTAEVSEFLFEMRPWTRDEMQRRLSSAGYGHIEMRDGVGRRSPDRLLVTARR</sequence>
<dbReference type="InterPro" id="IPR029063">
    <property type="entry name" value="SAM-dependent_MTases_sf"/>
</dbReference>
<dbReference type="Pfam" id="PF13649">
    <property type="entry name" value="Methyltransf_25"/>
    <property type="match status" value="1"/>
</dbReference>
<dbReference type="Gene3D" id="3.40.50.150">
    <property type="entry name" value="Vaccinia Virus protein VP39"/>
    <property type="match status" value="1"/>
</dbReference>
<feature type="domain" description="Methyltransferase" evidence="1">
    <location>
        <begin position="57"/>
        <end position="147"/>
    </location>
</feature>
<dbReference type="Gene3D" id="2.20.130.10">
    <property type="entry name" value="CAC2371-like domains"/>
    <property type="match status" value="1"/>
</dbReference>
<dbReference type="GO" id="GO:0008168">
    <property type="term" value="F:methyltransferase activity"/>
    <property type="evidence" value="ECO:0007669"/>
    <property type="project" value="TreeGrafter"/>
</dbReference>
<evidence type="ECO:0000313" key="2">
    <source>
        <dbReference type="EMBL" id="CAB4967154.1"/>
    </source>
</evidence>
<gene>
    <name evidence="2" type="ORF">UFOPK3662_03967</name>
</gene>
<name>A0A6J7LN84_9ZZZZ</name>
<dbReference type="EMBL" id="CAFBMW010000070">
    <property type="protein sequence ID" value="CAB4967154.1"/>
    <property type="molecule type" value="Genomic_DNA"/>
</dbReference>
<protein>
    <submittedName>
        <fullName evidence="2">Unannotated protein</fullName>
    </submittedName>
</protein>
<evidence type="ECO:0000259" key="1">
    <source>
        <dbReference type="Pfam" id="PF13649"/>
    </source>
</evidence>
<accession>A0A6J7LN84</accession>
<dbReference type="CDD" id="cd02440">
    <property type="entry name" value="AdoMet_MTases"/>
    <property type="match status" value="1"/>
</dbReference>